<keyword evidence="1" id="KW-1133">Transmembrane helix</keyword>
<sequence>MRRTSDRTSCASAVADALAANSRLLWPEHARRLYEHLLELYGEDDVLPILASAWIAGFRIFEEYGTHPMAVTFLLANTFRFHLETVPAWQRVKGGALGAMTAHRKAVLGRDGRGSLSAPFLHSTGGVALAAAETHVLKFPSPIPGLREGMSNQARSFALRALITLLLIIHQCILSGTARSLCGERAFPATWIRKSA</sequence>
<accession>A0AAU3H9W6</accession>
<dbReference type="EMBL" id="CP109535">
    <property type="protein sequence ID" value="WTY99954.1"/>
    <property type="molecule type" value="Genomic_DNA"/>
</dbReference>
<keyword evidence="1" id="KW-0472">Membrane</keyword>
<feature type="transmembrane region" description="Helical" evidence="1">
    <location>
        <begin position="157"/>
        <end position="178"/>
    </location>
</feature>
<protein>
    <submittedName>
        <fullName evidence="3">Uncharacterized protein</fullName>
    </submittedName>
</protein>
<evidence type="ECO:0000313" key="3">
    <source>
        <dbReference type="EMBL" id="WTY99954.1"/>
    </source>
</evidence>
<evidence type="ECO:0000313" key="2">
    <source>
        <dbReference type="EMBL" id="WTY93421.1"/>
    </source>
</evidence>
<dbReference type="EMBL" id="CP109535">
    <property type="protein sequence ID" value="WTY93421.1"/>
    <property type="molecule type" value="Genomic_DNA"/>
</dbReference>
<proteinExistence type="predicted"/>
<organism evidence="3">
    <name type="scientific">Streptomyces sp. NBC_01401</name>
    <dbReference type="NCBI Taxonomy" id="2903854"/>
    <lineage>
        <taxon>Bacteria</taxon>
        <taxon>Bacillati</taxon>
        <taxon>Actinomycetota</taxon>
        <taxon>Actinomycetes</taxon>
        <taxon>Kitasatosporales</taxon>
        <taxon>Streptomycetaceae</taxon>
        <taxon>Streptomyces</taxon>
    </lineage>
</organism>
<keyword evidence="1" id="KW-0812">Transmembrane</keyword>
<evidence type="ECO:0000256" key="1">
    <source>
        <dbReference type="SAM" id="Phobius"/>
    </source>
</evidence>
<dbReference type="AlphaFoldDB" id="A0AAU3H9W6"/>
<reference evidence="3" key="1">
    <citation type="submission" date="2022-10" db="EMBL/GenBank/DDBJ databases">
        <title>The complete genomes of actinobacterial strains from the NBC collection.</title>
        <authorList>
            <person name="Joergensen T.S."/>
            <person name="Alvarez Arevalo M."/>
            <person name="Sterndorff E.B."/>
            <person name="Faurdal D."/>
            <person name="Vuksanovic O."/>
            <person name="Mourched A.-S."/>
            <person name="Charusanti P."/>
            <person name="Shaw S."/>
            <person name="Blin K."/>
            <person name="Weber T."/>
        </authorList>
    </citation>
    <scope>NUCLEOTIDE SEQUENCE</scope>
    <source>
        <strain evidence="3">NBC_01401</strain>
    </source>
</reference>
<gene>
    <name evidence="2" type="ORF">OG626_00255</name>
    <name evidence="3" type="ORF">OG626_36150</name>
</gene>
<name>A0AAU3H9W6_9ACTN</name>